<evidence type="ECO:0000259" key="1">
    <source>
        <dbReference type="Pfam" id="PF04986"/>
    </source>
</evidence>
<protein>
    <submittedName>
        <fullName evidence="2">Transposase</fullName>
    </submittedName>
</protein>
<proteinExistence type="predicted"/>
<dbReference type="AlphaFoldDB" id="C0QE26"/>
<dbReference type="HOGENOM" id="CLU_3134834_0_0_7"/>
<organism evidence="2 3">
    <name type="scientific">Desulforapulum autotrophicum (strain ATCC 43914 / DSM 3382 / VKM B-1955 / HRM2)</name>
    <name type="common">Desulfobacterium autotrophicum</name>
    <dbReference type="NCBI Taxonomy" id="177437"/>
    <lineage>
        <taxon>Bacteria</taxon>
        <taxon>Pseudomonadati</taxon>
        <taxon>Thermodesulfobacteriota</taxon>
        <taxon>Desulfobacteria</taxon>
        <taxon>Desulfobacterales</taxon>
        <taxon>Desulfobacteraceae</taxon>
        <taxon>Desulforapulum</taxon>
    </lineage>
</organism>
<dbReference type="KEGG" id="dat:HRM2_43910"/>
<dbReference type="GO" id="GO:0004803">
    <property type="term" value="F:transposase activity"/>
    <property type="evidence" value="ECO:0007669"/>
    <property type="project" value="InterPro"/>
</dbReference>
<name>C0QE26_DESAH</name>
<feature type="domain" description="Transposase IS801/IS1294" evidence="1">
    <location>
        <begin position="8"/>
        <end position="44"/>
    </location>
</feature>
<gene>
    <name evidence="2" type="ordered locus">HRM2_43910</name>
</gene>
<dbReference type="EMBL" id="CP001087">
    <property type="protein sequence ID" value="ACN17447.1"/>
    <property type="molecule type" value="Genomic_DNA"/>
</dbReference>
<dbReference type="Proteomes" id="UP000000442">
    <property type="component" value="Chromosome"/>
</dbReference>
<evidence type="ECO:0000313" key="3">
    <source>
        <dbReference type="Proteomes" id="UP000000442"/>
    </source>
</evidence>
<evidence type="ECO:0000313" key="2">
    <source>
        <dbReference type="EMBL" id="ACN17447.1"/>
    </source>
</evidence>
<dbReference type="GO" id="GO:0003677">
    <property type="term" value="F:DNA binding"/>
    <property type="evidence" value="ECO:0007669"/>
    <property type="project" value="InterPro"/>
</dbReference>
<accession>C0QE26</accession>
<keyword evidence="3" id="KW-1185">Reference proteome</keyword>
<dbReference type="Pfam" id="PF04986">
    <property type="entry name" value="Y2_Tnp"/>
    <property type="match status" value="1"/>
</dbReference>
<dbReference type="InterPro" id="IPR007069">
    <property type="entry name" value="Transposase_32"/>
</dbReference>
<reference evidence="2 3" key="1">
    <citation type="journal article" date="2009" name="Environ. Microbiol.">
        <title>Genome sequence of Desulfobacterium autotrophicum HRM2, a marine sulfate reducer oxidizing organic carbon completely to carbon dioxide.</title>
        <authorList>
            <person name="Strittmatter A.W."/>
            <person name="Liesegang H."/>
            <person name="Rabus R."/>
            <person name="Decker I."/>
            <person name="Amann J."/>
            <person name="Andres S."/>
            <person name="Henne A."/>
            <person name="Fricke W.F."/>
            <person name="Martinez-Arias R."/>
            <person name="Bartels D."/>
            <person name="Goesmann A."/>
            <person name="Krause L."/>
            <person name="Puehler A."/>
            <person name="Klenk H.P."/>
            <person name="Richter M."/>
            <person name="Schuler M."/>
            <person name="Gloeckner F.O."/>
            <person name="Meyerdierks A."/>
            <person name="Gottschalk G."/>
            <person name="Amann R."/>
        </authorList>
    </citation>
    <scope>NUCLEOTIDE SEQUENCE [LARGE SCALE GENOMIC DNA]</scope>
    <source>
        <strain evidence="3">ATCC 43914 / DSM 3382 / HRM2</strain>
    </source>
</reference>
<dbReference type="GO" id="GO:0006313">
    <property type="term" value="P:DNA transposition"/>
    <property type="evidence" value="ECO:0007669"/>
    <property type="project" value="InterPro"/>
</dbReference>
<sequence>MILTKKCTGYYSEMTLGAGKFIRRLLRHVLPRGFKKIRRFGFLSPGKAL</sequence>
<dbReference type="STRING" id="177437.HRM2_43910"/>